<organism evidence="2 3">
    <name type="scientific">Pleuronectes platessa</name>
    <name type="common">European plaice</name>
    <dbReference type="NCBI Taxonomy" id="8262"/>
    <lineage>
        <taxon>Eukaryota</taxon>
        <taxon>Metazoa</taxon>
        <taxon>Chordata</taxon>
        <taxon>Craniata</taxon>
        <taxon>Vertebrata</taxon>
        <taxon>Euteleostomi</taxon>
        <taxon>Actinopterygii</taxon>
        <taxon>Neopterygii</taxon>
        <taxon>Teleostei</taxon>
        <taxon>Neoteleostei</taxon>
        <taxon>Acanthomorphata</taxon>
        <taxon>Carangaria</taxon>
        <taxon>Pleuronectiformes</taxon>
        <taxon>Pleuronectoidei</taxon>
        <taxon>Pleuronectidae</taxon>
        <taxon>Pleuronectes</taxon>
    </lineage>
</organism>
<protein>
    <submittedName>
        <fullName evidence="2">Uncharacterized protein</fullName>
    </submittedName>
</protein>
<evidence type="ECO:0000313" key="2">
    <source>
        <dbReference type="EMBL" id="CAB1417453.1"/>
    </source>
</evidence>
<dbReference type="AlphaFoldDB" id="A0A9N7Y9C9"/>
<accession>A0A9N7Y9C9</accession>
<keyword evidence="3" id="KW-1185">Reference proteome</keyword>
<sequence length="283" mass="31460">MPGAAGSAEVSRSSTTSRRRPLRVRGCDQDMKSLPPPPPLPLPPPPLPPPLPPPPPPQHDEVQRSLSNFSIAQRRAEAGGQGIRVQATKYAQVEHKQSKSKQKQQQASFMRLVFLEPPTIDQSPFLTRNRVASKEKHKREFEHKREHVTNMDFTHTNDPEPAPPFSSPPPLMRLSARAWIQNPATLDQRSLGQRDGHVQVNTSGTRRLFPEEMFNICSKREQLLNRRLDPIDCLLIDSTQPPQSGYHSSSPHLLTSSSPLLSSSAPQLLISSSPHLLSSSPPL</sequence>
<gene>
    <name evidence="2" type="ORF">PLEPLA_LOCUS5255</name>
</gene>
<feature type="region of interest" description="Disordered" evidence="1">
    <location>
        <begin position="1"/>
        <end position="63"/>
    </location>
</feature>
<proteinExistence type="predicted"/>
<dbReference type="Proteomes" id="UP001153269">
    <property type="component" value="Unassembled WGS sequence"/>
</dbReference>
<dbReference type="EMBL" id="CADEAL010000265">
    <property type="protein sequence ID" value="CAB1417453.1"/>
    <property type="molecule type" value="Genomic_DNA"/>
</dbReference>
<evidence type="ECO:0000256" key="1">
    <source>
        <dbReference type="SAM" id="MobiDB-lite"/>
    </source>
</evidence>
<comment type="caution">
    <text evidence="2">The sequence shown here is derived from an EMBL/GenBank/DDBJ whole genome shotgun (WGS) entry which is preliminary data.</text>
</comment>
<evidence type="ECO:0000313" key="3">
    <source>
        <dbReference type="Proteomes" id="UP001153269"/>
    </source>
</evidence>
<reference evidence="2" key="1">
    <citation type="submission" date="2020-03" db="EMBL/GenBank/DDBJ databases">
        <authorList>
            <person name="Weist P."/>
        </authorList>
    </citation>
    <scope>NUCLEOTIDE SEQUENCE</scope>
</reference>
<name>A0A9N7Y9C9_PLEPL</name>
<feature type="compositionally biased region" description="Pro residues" evidence="1">
    <location>
        <begin position="34"/>
        <end position="57"/>
    </location>
</feature>